<accession>Q5ASF4</accession>
<dbReference type="OrthoDB" id="5126814at2759"/>
<dbReference type="EMBL" id="BN001303">
    <property type="protein sequence ID" value="CBF78043.1"/>
    <property type="molecule type" value="Genomic_DNA"/>
</dbReference>
<dbReference type="Gene3D" id="1.20.1280.50">
    <property type="match status" value="1"/>
</dbReference>
<name>Q5ASF4_EMENI</name>
<accession>C8V9R3</accession>
<reference evidence="3" key="1">
    <citation type="journal article" date="2005" name="Nature">
        <title>Sequencing of Aspergillus nidulans and comparative analysis with A. fumigatus and A. oryzae.</title>
        <authorList>
            <person name="Galagan J.E."/>
            <person name="Calvo S.E."/>
            <person name="Cuomo C."/>
            <person name="Ma L.J."/>
            <person name="Wortman J.R."/>
            <person name="Batzoglou S."/>
            <person name="Lee S.I."/>
            <person name="Basturkmen M."/>
            <person name="Spevak C.C."/>
            <person name="Clutterbuck J."/>
            <person name="Kapitonov V."/>
            <person name="Jurka J."/>
            <person name="Scazzocchio C."/>
            <person name="Farman M."/>
            <person name="Butler J."/>
            <person name="Purcell S."/>
            <person name="Harris S."/>
            <person name="Braus G.H."/>
            <person name="Draht O."/>
            <person name="Busch S."/>
            <person name="D'Enfert C."/>
            <person name="Bouchier C."/>
            <person name="Goldman G.H."/>
            <person name="Bell-Pedersen D."/>
            <person name="Griffiths-Jones S."/>
            <person name="Doonan J.H."/>
            <person name="Yu J."/>
            <person name="Vienken K."/>
            <person name="Pain A."/>
            <person name="Freitag M."/>
            <person name="Selker E.U."/>
            <person name="Archer D.B."/>
            <person name="Penalva M.A."/>
            <person name="Oakley B.R."/>
            <person name="Momany M."/>
            <person name="Tanaka T."/>
            <person name="Kumagai T."/>
            <person name="Asai K."/>
            <person name="Machida M."/>
            <person name="Nierman W.C."/>
            <person name="Denning D.W."/>
            <person name="Caddick M."/>
            <person name="Hynes M."/>
            <person name="Paoletti M."/>
            <person name="Fischer R."/>
            <person name="Miller B."/>
            <person name="Dyer P."/>
            <person name="Sachs M.S."/>
            <person name="Osmani S.A."/>
            <person name="Birren B.W."/>
        </authorList>
    </citation>
    <scope>NUCLEOTIDE SEQUENCE [LARGE SCALE GENOMIC DNA]</scope>
    <source>
        <strain evidence="3">FGSC A4 / ATCC 38163 / CBS 112.46 / NRRL 194 / M139</strain>
    </source>
</reference>
<evidence type="ECO:0000313" key="2">
    <source>
        <dbReference type="EMBL" id="CBF78043.1"/>
    </source>
</evidence>
<evidence type="ECO:0000259" key="1">
    <source>
        <dbReference type="SMART" id="SM00256"/>
    </source>
</evidence>
<dbReference type="HOGENOM" id="CLU_496034_0_0_1"/>
<feature type="domain" description="F-box" evidence="1">
    <location>
        <begin position="14"/>
        <end position="54"/>
    </location>
</feature>
<dbReference type="RefSeq" id="XP_682045.1">
    <property type="nucleotide sequence ID" value="XM_676953.1"/>
</dbReference>
<dbReference type="Proteomes" id="UP000000560">
    <property type="component" value="Chromosome III"/>
</dbReference>
<dbReference type="InParanoid" id="Q5ASF4"/>
<dbReference type="SMART" id="SM00256">
    <property type="entry name" value="FBOX"/>
    <property type="match status" value="1"/>
</dbReference>
<dbReference type="VEuPathDB" id="FungiDB:AN8776"/>
<protein>
    <recommendedName>
        <fullName evidence="1">F-box domain-containing protein</fullName>
    </recommendedName>
</protein>
<dbReference type="Pfam" id="PF12937">
    <property type="entry name" value="F-box-like"/>
    <property type="match status" value="1"/>
</dbReference>
<dbReference type="InterPro" id="IPR036047">
    <property type="entry name" value="F-box-like_dom_sf"/>
</dbReference>
<dbReference type="SUPFAM" id="SSF81383">
    <property type="entry name" value="F-box domain"/>
    <property type="match status" value="1"/>
</dbReference>
<evidence type="ECO:0000313" key="3">
    <source>
        <dbReference type="Proteomes" id="UP000000560"/>
    </source>
</evidence>
<gene>
    <name evidence="2" type="ORF">ANIA_08776</name>
</gene>
<dbReference type="GeneID" id="2868365"/>
<dbReference type="OMA" id="YCLENCH"/>
<sequence length="492" mass="55015">MAETSDIRSNGYPLPTELLQEILLFADFQSFFSASWTCKDWRNAALSSYVLRHQLNTVPTVPTLAEADIEQATPRELRILFHRVCRQNLMGIRSNVSLSNTEEKTVRPMSAIAVQSRHGCQYAQLRGMTFILKTSTSASHEVQLSPTIFPPSDAVRQLIGYNHGGLFCTRPFARIQAALSPCGELVAVALGQKVHIYLLGESMDMRNVEGTIGDNVLESIQRIEFVGNLLLRLEVDGPEGLSVRYLGYGECRCRGISPIVGITAGGAQRLEYWKTGLRQVYLDSRVIEQGLGDGTSVRGVRLFDMQSRRNDNRSCSCQDEKHFFGLFRWPSSENSYAAGSIYKNGTVHITQRIPSRRPSWVRGQPEAGTAESFVPSNPALRWDRFDPDNLPLAHCYDPFLAICDDGKILVICEPPHGSAKGAVYVCSGEMAYSNPERIESPAPWPFVLSHFDLGPLDQGVYSLHISRNTYTGGYVIDAHTEHQRLQWQLQWT</sequence>
<keyword evidence="3" id="KW-1185">Reference proteome</keyword>
<dbReference type="InterPro" id="IPR001810">
    <property type="entry name" value="F-box_dom"/>
</dbReference>
<dbReference type="KEGG" id="ani:ANIA_08776"/>
<reference evidence="3" key="2">
    <citation type="journal article" date="2009" name="Fungal Genet. Biol.">
        <title>The 2008 update of the Aspergillus nidulans genome annotation: a community effort.</title>
        <authorList>
            <person name="Wortman J.R."/>
            <person name="Gilsenan J.M."/>
            <person name="Joardar V."/>
            <person name="Deegan J."/>
            <person name="Clutterbuck J."/>
            <person name="Andersen M.R."/>
            <person name="Archer D."/>
            <person name="Bencina M."/>
            <person name="Braus G."/>
            <person name="Coutinho P."/>
            <person name="von Dohren H."/>
            <person name="Doonan J."/>
            <person name="Driessen A.J."/>
            <person name="Durek P."/>
            <person name="Espeso E."/>
            <person name="Fekete E."/>
            <person name="Flipphi M."/>
            <person name="Estrada C.G."/>
            <person name="Geysens S."/>
            <person name="Goldman G."/>
            <person name="de Groot P.W."/>
            <person name="Hansen K."/>
            <person name="Harris S.D."/>
            <person name="Heinekamp T."/>
            <person name="Helmstaedt K."/>
            <person name="Henrissat B."/>
            <person name="Hofmann G."/>
            <person name="Homan T."/>
            <person name="Horio T."/>
            <person name="Horiuchi H."/>
            <person name="James S."/>
            <person name="Jones M."/>
            <person name="Karaffa L."/>
            <person name="Karanyi Z."/>
            <person name="Kato M."/>
            <person name="Keller N."/>
            <person name="Kelly D.E."/>
            <person name="Kiel J.A."/>
            <person name="Kim J.M."/>
            <person name="van der Klei I.J."/>
            <person name="Klis F.M."/>
            <person name="Kovalchuk A."/>
            <person name="Krasevec N."/>
            <person name="Kubicek C.P."/>
            <person name="Liu B."/>
            <person name="Maccabe A."/>
            <person name="Meyer V."/>
            <person name="Mirabito P."/>
            <person name="Miskei M."/>
            <person name="Mos M."/>
            <person name="Mullins J."/>
            <person name="Nelson D.R."/>
            <person name="Nielsen J."/>
            <person name="Oakley B.R."/>
            <person name="Osmani S.A."/>
            <person name="Pakula T."/>
            <person name="Paszewski A."/>
            <person name="Paulsen I."/>
            <person name="Pilsyk S."/>
            <person name="Pocsi I."/>
            <person name="Punt P.J."/>
            <person name="Ram A.F."/>
            <person name="Ren Q."/>
            <person name="Robellet X."/>
            <person name="Robson G."/>
            <person name="Seiboth B."/>
            <person name="van Solingen P."/>
            <person name="Specht T."/>
            <person name="Sun J."/>
            <person name="Taheri-Talesh N."/>
            <person name="Takeshita N."/>
            <person name="Ussery D."/>
            <person name="vanKuyk P.A."/>
            <person name="Visser H."/>
            <person name="van de Vondervoort P.J."/>
            <person name="de Vries R.P."/>
            <person name="Walton J."/>
            <person name="Xiang X."/>
            <person name="Xiong Y."/>
            <person name="Zeng A.P."/>
            <person name="Brandt B.W."/>
            <person name="Cornell M.J."/>
            <person name="van den Hondel C.A."/>
            <person name="Visser J."/>
            <person name="Oliver S.G."/>
            <person name="Turner G."/>
        </authorList>
    </citation>
    <scope>GENOME REANNOTATION</scope>
    <source>
        <strain evidence="3">FGSC A4 / ATCC 38163 / CBS 112.46 / NRRL 194 / M139</strain>
    </source>
</reference>
<dbReference type="AlphaFoldDB" id="Q5ASF4"/>
<organism evidence="2 3">
    <name type="scientific">Emericella nidulans (strain FGSC A4 / ATCC 38163 / CBS 112.46 / NRRL 194 / M139)</name>
    <name type="common">Aspergillus nidulans</name>
    <dbReference type="NCBI Taxonomy" id="227321"/>
    <lineage>
        <taxon>Eukaryota</taxon>
        <taxon>Fungi</taxon>
        <taxon>Dikarya</taxon>
        <taxon>Ascomycota</taxon>
        <taxon>Pezizomycotina</taxon>
        <taxon>Eurotiomycetes</taxon>
        <taxon>Eurotiomycetidae</taxon>
        <taxon>Eurotiales</taxon>
        <taxon>Aspergillaceae</taxon>
        <taxon>Aspergillus</taxon>
        <taxon>Aspergillus subgen. Nidulantes</taxon>
    </lineage>
</organism>
<proteinExistence type="predicted"/>
<dbReference type="CDD" id="cd09917">
    <property type="entry name" value="F-box_SF"/>
    <property type="match status" value="1"/>
</dbReference>
<dbReference type="eggNOG" id="ENOG502T1HU">
    <property type="taxonomic scope" value="Eukaryota"/>
</dbReference>